<organism evidence="1 2">
    <name type="scientific">Microcystis aeruginosa SPC777</name>
    <dbReference type="NCBI Taxonomy" id="482300"/>
    <lineage>
        <taxon>Bacteria</taxon>
        <taxon>Bacillati</taxon>
        <taxon>Cyanobacteriota</taxon>
        <taxon>Cyanophyceae</taxon>
        <taxon>Oscillatoriophycideae</taxon>
        <taxon>Chroococcales</taxon>
        <taxon>Microcystaceae</taxon>
        <taxon>Microcystis</taxon>
    </lineage>
</organism>
<gene>
    <name evidence="1" type="ORF">MAESPC_01660</name>
</gene>
<proteinExistence type="predicted"/>
<dbReference type="EMBL" id="ASZQ01000175">
    <property type="protein sequence ID" value="EPF22515.1"/>
    <property type="molecule type" value="Genomic_DNA"/>
</dbReference>
<dbReference type="PATRIC" id="fig|482300.6.peg.1865"/>
<comment type="caution">
    <text evidence="1">The sequence shown here is derived from an EMBL/GenBank/DDBJ whole genome shotgun (WGS) entry which is preliminary data.</text>
</comment>
<reference evidence="1 2" key="1">
    <citation type="journal article" date="2013" name="Genome Announc.">
        <title>Draft Genome Sequence of the Brazilian Toxic Bloom-Forming Cyanobacterium Microcystis aeruginosa Strain SPC777.</title>
        <authorList>
            <person name="Fiore M.F."/>
            <person name="Alvarenga D.O."/>
            <person name="Varani A.M."/>
            <person name="Hoff-Risseti C."/>
            <person name="Crespim E."/>
            <person name="Ramos R.T."/>
            <person name="Silva A."/>
            <person name="Schaker P.D."/>
            <person name="Heck K."/>
            <person name="Rigonato J."/>
            <person name="Schneider M.P."/>
        </authorList>
    </citation>
    <scope>NUCLEOTIDE SEQUENCE [LARGE SCALE GENOMIC DNA]</scope>
    <source>
        <strain evidence="2">SPC 777</strain>
    </source>
</reference>
<protein>
    <submittedName>
        <fullName evidence="1">Uncharacterized protein</fullName>
    </submittedName>
</protein>
<evidence type="ECO:0000313" key="2">
    <source>
        <dbReference type="Proteomes" id="UP000014617"/>
    </source>
</evidence>
<evidence type="ECO:0000313" key="1">
    <source>
        <dbReference type="EMBL" id="EPF22515.1"/>
    </source>
</evidence>
<accession>S3JBG9</accession>
<sequence length="41" mass="4663">MAGVYKIEISESEAELKELLRKEKTGSGKERRLFGNCYANN</sequence>
<dbReference type="RefSeq" id="WP_016515251.1">
    <property type="nucleotide sequence ID" value="NZ_ASZQ01000175.1"/>
</dbReference>
<dbReference type="Proteomes" id="UP000014617">
    <property type="component" value="Unassembled WGS sequence"/>
</dbReference>
<name>S3JBG9_MICAE</name>
<dbReference type="AlphaFoldDB" id="S3JBG9"/>